<protein>
    <submittedName>
        <fullName evidence="2">Circadian clock protein KaiB</fullName>
    </submittedName>
</protein>
<feature type="domain" description="KaiB" evidence="1">
    <location>
        <begin position="7"/>
        <end position="88"/>
    </location>
</feature>
<organism evidence="2 3">
    <name type="scientific">Roseomonas haemaphysalidis</name>
    <dbReference type="NCBI Taxonomy" id="2768162"/>
    <lineage>
        <taxon>Bacteria</taxon>
        <taxon>Pseudomonadati</taxon>
        <taxon>Pseudomonadota</taxon>
        <taxon>Alphaproteobacteria</taxon>
        <taxon>Acetobacterales</taxon>
        <taxon>Roseomonadaceae</taxon>
        <taxon>Roseomonas</taxon>
    </lineage>
</organism>
<proteinExistence type="predicted"/>
<evidence type="ECO:0000259" key="1">
    <source>
        <dbReference type="SMART" id="SM01248"/>
    </source>
</evidence>
<dbReference type="SUPFAM" id="SSF52833">
    <property type="entry name" value="Thioredoxin-like"/>
    <property type="match status" value="1"/>
</dbReference>
<dbReference type="Gene3D" id="3.40.30.10">
    <property type="entry name" value="Glutaredoxin"/>
    <property type="match status" value="1"/>
</dbReference>
<gene>
    <name evidence="2" type="ORF">IAI61_12730</name>
</gene>
<dbReference type="SMART" id="SM01248">
    <property type="entry name" value="KaiB"/>
    <property type="match status" value="1"/>
</dbReference>
<evidence type="ECO:0000313" key="2">
    <source>
        <dbReference type="EMBL" id="MBO1079898.1"/>
    </source>
</evidence>
<dbReference type="RefSeq" id="WP_207417677.1">
    <property type="nucleotide sequence ID" value="NZ_CP061177.1"/>
</dbReference>
<dbReference type="InterPro" id="IPR011649">
    <property type="entry name" value="KaiB_domain"/>
</dbReference>
<dbReference type="Proteomes" id="UP001518989">
    <property type="component" value="Unassembled WGS sequence"/>
</dbReference>
<accession>A0ABS3KQZ2</accession>
<keyword evidence="3" id="KW-1185">Reference proteome</keyword>
<reference evidence="2 3" key="1">
    <citation type="submission" date="2020-09" db="EMBL/GenBank/DDBJ databases">
        <title>Roseomonas.</title>
        <authorList>
            <person name="Zhu W."/>
        </authorList>
    </citation>
    <scope>NUCLEOTIDE SEQUENCE [LARGE SCALE GENOMIC DNA]</scope>
    <source>
        <strain evidence="2 3">573</strain>
    </source>
</reference>
<dbReference type="InterPro" id="IPR036249">
    <property type="entry name" value="Thioredoxin-like_sf"/>
</dbReference>
<dbReference type="Pfam" id="PF07689">
    <property type="entry name" value="KaiB"/>
    <property type="match status" value="1"/>
</dbReference>
<dbReference type="CDD" id="cd02978">
    <property type="entry name" value="KaiB_like"/>
    <property type="match status" value="1"/>
</dbReference>
<dbReference type="PANTHER" id="PTHR41709">
    <property type="entry name" value="KAIB-LIKE PROTEIN 1"/>
    <property type="match status" value="1"/>
</dbReference>
<sequence length="92" mass="10102">MSAPRLRLFVAGGNPRSLRVIEAVRALCQSRAGMAAELEVVDIYQQPELAERDRVLAAPTLLRLSPLPERRLVGDLSDEARLLALLAEPEEA</sequence>
<name>A0ABS3KQZ2_9PROT</name>
<evidence type="ECO:0000313" key="3">
    <source>
        <dbReference type="Proteomes" id="UP001518989"/>
    </source>
</evidence>
<dbReference type="EMBL" id="JACTNG010000006">
    <property type="protein sequence ID" value="MBO1079898.1"/>
    <property type="molecule type" value="Genomic_DNA"/>
</dbReference>
<comment type="caution">
    <text evidence="2">The sequence shown here is derived from an EMBL/GenBank/DDBJ whole genome shotgun (WGS) entry which is preliminary data.</text>
</comment>
<dbReference type="InterPro" id="IPR039022">
    <property type="entry name" value="KaiB-like"/>
</dbReference>
<dbReference type="PANTHER" id="PTHR41709:SF2">
    <property type="entry name" value="CIRCADIAN CLOCK PROTEIN KAIB2"/>
    <property type="match status" value="1"/>
</dbReference>